<dbReference type="Pfam" id="PF12698">
    <property type="entry name" value="ABC2_membrane_3"/>
    <property type="match status" value="1"/>
</dbReference>
<evidence type="ECO:0000256" key="2">
    <source>
        <dbReference type="ARBA" id="ARBA00022692"/>
    </source>
</evidence>
<proteinExistence type="predicted"/>
<dbReference type="InterPro" id="IPR013525">
    <property type="entry name" value="ABC2_TM"/>
</dbReference>
<gene>
    <name evidence="7" type="ORF">ACFQQG_05850</name>
</gene>
<evidence type="ECO:0000313" key="8">
    <source>
        <dbReference type="Proteomes" id="UP001596445"/>
    </source>
</evidence>
<evidence type="ECO:0000313" key="7">
    <source>
        <dbReference type="EMBL" id="MFC7057778.1"/>
    </source>
</evidence>
<evidence type="ECO:0000256" key="3">
    <source>
        <dbReference type="ARBA" id="ARBA00022989"/>
    </source>
</evidence>
<evidence type="ECO:0000256" key="1">
    <source>
        <dbReference type="ARBA" id="ARBA00004141"/>
    </source>
</evidence>
<feature type="domain" description="ABC-2 type transporter transmembrane" evidence="6">
    <location>
        <begin position="69"/>
        <end position="237"/>
    </location>
</feature>
<keyword evidence="8" id="KW-1185">Reference proteome</keyword>
<evidence type="ECO:0000256" key="4">
    <source>
        <dbReference type="ARBA" id="ARBA00023136"/>
    </source>
</evidence>
<feature type="transmembrane region" description="Helical" evidence="5">
    <location>
        <begin position="166"/>
        <end position="184"/>
    </location>
</feature>
<feature type="transmembrane region" description="Helical" evidence="5">
    <location>
        <begin position="62"/>
        <end position="81"/>
    </location>
</feature>
<comment type="caution">
    <text evidence="7">The sequence shown here is derived from an EMBL/GenBank/DDBJ whole genome shotgun (WGS) entry which is preliminary data.</text>
</comment>
<evidence type="ECO:0000256" key="5">
    <source>
        <dbReference type="SAM" id="Phobius"/>
    </source>
</evidence>
<reference evidence="7 8" key="1">
    <citation type="journal article" date="2019" name="Int. J. Syst. Evol. Microbiol.">
        <title>The Global Catalogue of Microorganisms (GCM) 10K type strain sequencing project: providing services to taxonomists for standard genome sequencing and annotation.</title>
        <authorList>
            <consortium name="The Broad Institute Genomics Platform"/>
            <consortium name="The Broad Institute Genome Sequencing Center for Infectious Disease"/>
            <person name="Wu L."/>
            <person name="Ma J."/>
        </authorList>
    </citation>
    <scope>NUCLEOTIDE SEQUENCE [LARGE SCALE GENOMIC DNA]</scope>
    <source>
        <strain evidence="7 8">JCM 30072</strain>
    </source>
</reference>
<feature type="transmembrane region" description="Helical" evidence="5">
    <location>
        <begin position="217"/>
        <end position="237"/>
    </location>
</feature>
<accession>A0ABD5VWV7</accession>
<organism evidence="7 8">
    <name type="scientific">Halovenus salina</name>
    <dbReference type="NCBI Taxonomy" id="1510225"/>
    <lineage>
        <taxon>Archaea</taxon>
        <taxon>Methanobacteriati</taxon>
        <taxon>Methanobacteriota</taxon>
        <taxon>Stenosarchaea group</taxon>
        <taxon>Halobacteria</taxon>
        <taxon>Halobacteriales</taxon>
        <taxon>Haloarculaceae</taxon>
        <taxon>Halovenus</taxon>
    </lineage>
</organism>
<dbReference type="GO" id="GO:0016020">
    <property type="term" value="C:membrane"/>
    <property type="evidence" value="ECO:0007669"/>
    <property type="project" value="UniProtKB-SubCell"/>
</dbReference>
<dbReference type="AlphaFoldDB" id="A0ABD5VWV7"/>
<keyword evidence="4 5" id="KW-0472">Membrane</keyword>
<comment type="subcellular location">
    <subcellularLocation>
        <location evidence="1">Membrane</location>
        <topology evidence="1">Multi-pass membrane protein</topology>
    </subcellularLocation>
</comment>
<feature type="transmembrane region" description="Helical" evidence="5">
    <location>
        <begin position="25"/>
        <end position="42"/>
    </location>
</feature>
<dbReference type="RefSeq" id="WP_267163564.1">
    <property type="nucleotide sequence ID" value="NZ_CP112972.1"/>
</dbReference>
<feature type="transmembrane region" description="Helical" evidence="5">
    <location>
        <begin position="101"/>
        <end position="125"/>
    </location>
</feature>
<keyword evidence="3 5" id="KW-1133">Transmembrane helix</keyword>
<name>A0ABD5VWV7_9EURY</name>
<dbReference type="GeneID" id="76629699"/>
<sequence length="242" mass="24902">MSIAPRQRAAVGAGLRTFLRKPMNVVLLVVLPPAVLFMYELAVDPISAAPGIDLTPGAADLGGALFATAFLAGLLGVFQVVGTAQSDRRLVVCGYRPAEVLLARLLTVLIAGGLVAAITFVTFWLRTDVTPERPLVAFGALLGAALVYALVGVCLGALLGRELEGSLVLVFLADIDSFGSIGVVPTESAVIEYFPLATPHDMLHAAVYDGTVSGGEVLTVLGYAAALGVLAVALVIYGGDLT</sequence>
<feature type="transmembrane region" description="Helical" evidence="5">
    <location>
        <begin position="137"/>
        <end position="159"/>
    </location>
</feature>
<dbReference type="EMBL" id="JBHSZI010000001">
    <property type="protein sequence ID" value="MFC7057778.1"/>
    <property type="molecule type" value="Genomic_DNA"/>
</dbReference>
<keyword evidence="2 5" id="KW-0812">Transmembrane</keyword>
<protein>
    <submittedName>
        <fullName evidence="7">ABC transporter permease</fullName>
    </submittedName>
</protein>
<evidence type="ECO:0000259" key="6">
    <source>
        <dbReference type="Pfam" id="PF12698"/>
    </source>
</evidence>
<dbReference type="Proteomes" id="UP001596445">
    <property type="component" value="Unassembled WGS sequence"/>
</dbReference>